<evidence type="ECO:0000259" key="2">
    <source>
        <dbReference type="Pfam" id="PF03732"/>
    </source>
</evidence>
<dbReference type="Pfam" id="PF03732">
    <property type="entry name" value="Retrotrans_gag"/>
    <property type="match status" value="1"/>
</dbReference>
<dbReference type="PANTHER" id="PTHR33223:SF11">
    <property type="entry name" value="ELEMENT PROTEIN, PUTATIVE-RELATED"/>
    <property type="match status" value="1"/>
</dbReference>
<evidence type="ECO:0000313" key="4">
    <source>
        <dbReference type="Proteomes" id="UP001151760"/>
    </source>
</evidence>
<dbReference type="PANTHER" id="PTHR33223">
    <property type="entry name" value="CCHC-TYPE DOMAIN-CONTAINING PROTEIN"/>
    <property type="match status" value="1"/>
</dbReference>
<dbReference type="Proteomes" id="UP001151760">
    <property type="component" value="Unassembled WGS sequence"/>
</dbReference>
<sequence length="491" mass="55859">MPTWCHMFNSMLTGNARVWFDKLPKESIDSYEDLRAAFKENYLQQTKHIKDPVEIHHIKQRNGESTENFMERYKAEVLDVEGAPKCMKISGFMHGITHPELIKRLYEKIPRSMDEISDAVTIFLTRSLPDPDGVASFPDAVFTICRGLSVAVLRLVQRFTRFDFASWQQRIRLYCQGKDNEENILKSIDEGPFKMGKFRETLAEGEEGILHLGPERDRFFTDLSPEEKDRGRFVTAVKLNRGLKESNYDQMYAYLKQHEAHANENKMMLERYNQHAIDLLALVSNISPHQVVVQNVQGRHNRGQRNYARGAVALGNGGVQNRVGNANPGQNGAVLDEEQSLFIASGQTNTFNDNVDEELVQDLALNENNIFQADQCDAFDSDVDKAPTAQTMFMANLSLADPIYDEAGSSYDSDILYEDNAVPIVQSNVSFIPKDALMMIINDMHEQTAQCVSANEQSKTINASLTAKLARYKEQVELYERRARFELSECE</sequence>
<feature type="domain" description="Retrotransposon gag" evidence="2">
    <location>
        <begin position="7"/>
        <end position="97"/>
    </location>
</feature>
<organism evidence="3 4">
    <name type="scientific">Tanacetum coccineum</name>
    <dbReference type="NCBI Taxonomy" id="301880"/>
    <lineage>
        <taxon>Eukaryota</taxon>
        <taxon>Viridiplantae</taxon>
        <taxon>Streptophyta</taxon>
        <taxon>Embryophyta</taxon>
        <taxon>Tracheophyta</taxon>
        <taxon>Spermatophyta</taxon>
        <taxon>Magnoliopsida</taxon>
        <taxon>eudicotyledons</taxon>
        <taxon>Gunneridae</taxon>
        <taxon>Pentapetalae</taxon>
        <taxon>asterids</taxon>
        <taxon>campanulids</taxon>
        <taxon>Asterales</taxon>
        <taxon>Asteraceae</taxon>
        <taxon>Asteroideae</taxon>
        <taxon>Anthemideae</taxon>
        <taxon>Anthemidinae</taxon>
        <taxon>Tanacetum</taxon>
    </lineage>
</organism>
<feature type="coiled-coil region" evidence="1">
    <location>
        <begin position="455"/>
        <end position="489"/>
    </location>
</feature>
<keyword evidence="1" id="KW-0175">Coiled coil</keyword>
<keyword evidence="4" id="KW-1185">Reference proteome</keyword>
<accession>A0ABQ4ZAR4</accession>
<dbReference type="EMBL" id="BQNB010011177">
    <property type="protein sequence ID" value="GJS87180.1"/>
    <property type="molecule type" value="Genomic_DNA"/>
</dbReference>
<evidence type="ECO:0000256" key="1">
    <source>
        <dbReference type="SAM" id="Coils"/>
    </source>
</evidence>
<dbReference type="InterPro" id="IPR005162">
    <property type="entry name" value="Retrotrans_gag_dom"/>
</dbReference>
<gene>
    <name evidence="3" type="ORF">Tco_0769816</name>
</gene>
<reference evidence="3" key="1">
    <citation type="journal article" date="2022" name="Int. J. Mol. Sci.">
        <title>Draft Genome of Tanacetum Coccineum: Genomic Comparison of Closely Related Tanacetum-Family Plants.</title>
        <authorList>
            <person name="Yamashiro T."/>
            <person name="Shiraishi A."/>
            <person name="Nakayama K."/>
            <person name="Satake H."/>
        </authorList>
    </citation>
    <scope>NUCLEOTIDE SEQUENCE</scope>
</reference>
<comment type="caution">
    <text evidence="3">The sequence shown here is derived from an EMBL/GenBank/DDBJ whole genome shotgun (WGS) entry which is preliminary data.</text>
</comment>
<name>A0ABQ4ZAR4_9ASTR</name>
<reference evidence="3" key="2">
    <citation type="submission" date="2022-01" db="EMBL/GenBank/DDBJ databases">
        <authorList>
            <person name="Yamashiro T."/>
            <person name="Shiraishi A."/>
            <person name="Satake H."/>
            <person name="Nakayama K."/>
        </authorList>
    </citation>
    <scope>NUCLEOTIDE SEQUENCE</scope>
</reference>
<protein>
    <submittedName>
        <fullName evidence="3">Retrovirus-related pol polyprotein from transposon TNT 1-94</fullName>
    </submittedName>
</protein>
<evidence type="ECO:0000313" key="3">
    <source>
        <dbReference type="EMBL" id="GJS87180.1"/>
    </source>
</evidence>
<proteinExistence type="predicted"/>